<accession>A0A2M4C846</accession>
<name>A0A2M4C846_9DIPT</name>
<evidence type="ECO:0000313" key="2">
    <source>
        <dbReference type="EMBL" id="MBW61419.1"/>
    </source>
</evidence>
<proteinExistence type="predicted"/>
<reference evidence="2" key="1">
    <citation type="submission" date="2018-01" db="EMBL/GenBank/DDBJ databases">
        <title>An insight into the sialome of Amazonian anophelines.</title>
        <authorList>
            <person name="Ribeiro J.M."/>
            <person name="Scarpassa V."/>
            <person name="Calvo E."/>
        </authorList>
    </citation>
    <scope>NUCLEOTIDE SEQUENCE</scope>
    <source>
        <tissue evidence="2">Salivary glands</tissue>
    </source>
</reference>
<dbReference type="EMBL" id="GGFJ01012278">
    <property type="protein sequence ID" value="MBW61419.1"/>
    <property type="molecule type" value="Transcribed_RNA"/>
</dbReference>
<feature type="signal peptide" evidence="1">
    <location>
        <begin position="1"/>
        <end position="18"/>
    </location>
</feature>
<sequence length="110" mass="12034">MASLSVLLFFVLFLLSHPECIEQFVAHNPRRGSDSVYQRCLRAIEISSHRLFPMPDPHTPITTLITIGCARCLAMAAAAAAIAVIFASFSSRVSSSAHWLHLSQPLVAPF</sequence>
<evidence type="ECO:0000256" key="1">
    <source>
        <dbReference type="SAM" id="SignalP"/>
    </source>
</evidence>
<feature type="chain" id="PRO_5014805096" evidence="1">
    <location>
        <begin position="19"/>
        <end position="110"/>
    </location>
</feature>
<keyword evidence="1" id="KW-0732">Signal</keyword>
<organism evidence="2">
    <name type="scientific">Anopheles marajoara</name>
    <dbReference type="NCBI Taxonomy" id="58244"/>
    <lineage>
        <taxon>Eukaryota</taxon>
        <taxon>Metazoa</taxon>
        <taxon>Ecdysozoa</taxon>
        <taxon>Arthropoda</taxon>
        <taxon>Hexapoda</taxon>
        <taxon>Insecta</taxon>
        <taxon>Pterygota</taxon>
        <taxon>Neoptera</taxon>
        <taxon>Endopterygota</taxon>
        <taxon>Diptera</taxon>
        <taxon>Nematocera</taxon>
        <taxon>Culicoidea</taxon>
        <taxon>Culicidae</taxon>
        <taxon>Anophelinae</taxon>
        <taxon>Anopheles</taxon>
    </lineage>
</organism>
<protein>
    <submittedName>
        <fullName evidence="2">Putative secreted protein</fullName>
    </submittedName>
</protein>
<dbReference type="AlphaFoldDB" id="A0A2M4C846"/>